<organism evidence="2 3">
    <name type="scientific">Paramecium sonneborni</name>
    <dbReference type="NCBI Taxonomy" id="65129"/>
    <lineage>
        <taxon>Eukaryota</taxon>
        <taxon>Sar</taxon>
        <taxon>Alveolata</taxon>
        <taxon>Ciliophora</taxon>
        <taxon>Intramacronucleata</taxon>
        <taxon>Oligohymenophorea</taxon>
        <taxon>Peniculida</taxon>
        <taxon>Parameciidae</taxon>
        <taxon>Paramecium</taxon>
    </lineage>
</organism>
<accession>A0A8S1MUU3</accession>
<name>A0A8S1MUU3_9CILI</name>
<feature type="coiled-coil region" evidence="1">
    <location>
        <begin position="15"/>
        <end position="42"/>
    </location>
</feature>
<sequence length="54" mass="6201">MSCQNEQSTSNGMIITQLQIINNNFGQQLSNLQNEFKQKQSKGCFKTILNHQNK</sequence>
<dbReference type="AlphaFoldDB" id="A0A8S1MUU3"/>
<protein>
    <submittedName>
        <fullName evidence="2">Uncharacterized protein</fullName>
    </submittedName>
</protein>
<evidence type="ECO:0000313" key="3">
    <source>
        <dbReference type="Proteomes" id="UP000692954"/>
    </source>
</evidence>
<reference evidence="2" key="1">
    <citation type="submission" date="2021-01" db="EMBL/GenBank/DDBJ databases">
        <authorList>
            <consortium name="Genoscope - CEA"/>
            <person name="William W."/>
        </authorList>
    </citation>
    <scope>NUCLEOTIDE SEQUENCE</scope>
</reference>
<keyword evidence="3" id="KW-1185">Reference proteome</keyword>
<keyword evidence="1" id="KW-0175">Coiled coil</keyword>
<gene>
    <name evidence="2" type="ORF">PSON_ATCC_30995.1.T0450081</name>
</gene>
<comment type="caution">
    <text evidence="2">The sequence shown here is derived from an EMBL/GenBank/DDBJ whole genome shotgun (WGS) entry which is preliminary data.</text>
</comment>
<dbReference type="Proteomes" id="UP000692954">
    <property type="component" value="Unassembled WGS sequence"/>
</dbReference>
<proteinExistence type="predicted"/>
<dbReference type="EMBL" id="CAJJDN010000045">
    <property type="protein sequence ID" value="CAD8083429.1"/>
    <property type="molecule type" value="Genomic_DNA"/>
</dbReference>
<evidence type="ECO:0000256" key="1">
    <source>
        <dbReference type="SAM" id="Coils"/>
    </source>
</evidence>
<evidence type="ECO:0000313" key="2">
    <source>
        <dbReference type="EMBL" id="CAD8083429.1"/>
    </source>
</evidence>